<name>A0A5M3Q093_9GAMM</name>
<dbReference type="EMBL" id="BGZI01000015">
    <property type="protein sequence ID" value="GBO88614.1"/>
    <property type="molecule type" value="Genomic_DNA"/>
</dbReference>
<evidence type="ECO:0000313" key="2">
    <source>
        <dbReference type="Proteomes" id="UP000387223"/>
    </source>
</evidence>
<proteinExistence type="predicted"/>
<dbReference type="RefSeq" id="WP_136631072.1">
    <property type="nucleotide sequence ID" value="NZ_BGZI01000015.1"/>
</dbReference>
<gene>
    <name evidence="1" type="ORF">MSSD14B_22820</name>
</gene>
<dbReference type="AlphaFoldDB" id="A0A5M3Q093"/>
<accession>A0A5M3Q093</accession>
<protein>
    <submittedName>
        <fullName evidence="1">Uncharacterized protein</fullName>
    </submittedName>
</protein>
<dbReference type="Proteomes" id="UP000387223">
    <property type="component" value="Unassembled WGS sequence"/>
</dbReference>
<organism evidence="1 2">
    <name type="scientific">Marinobacter salsuginis</name>
    <dbReference type="NCBI Taxonomy" id="418719"/>
    <lineage>
        <taxon>Bacteria</taxon>
        <taxon>Pseudomonadati</taxon>
        <taxon>Pseudomonadota</taxon>
        <taxon>Gammaproteobacteria</taxon>
        <taxon>Pseudomonadales</taxon>
        <taxon>Marinobacteraceae</taxon>
        <taxon>Marinobacter</taxon>
    </lineage>
</organism>
<reference evidence="1 2" key="1">
    <citation type="journal article" date="2019" name="J. Gen. Appl. Microbiol.">
        <title>Aerobic degradation of cis-dichloroethene by the marine bacterium Marinobacter salsuginis strain 5N-3.</title>
        <authorList>
            <person name="Inoue Y."/>
            <person name="Fukunaga Y."/>
            <person name="Katsumata H."/>
            <person name="Ohji S."/>
            <person name="Hosoyama A."/>
            <person name="Mori K."/>
            <person name="Ando K."/>
        </authorList>
    </citation>
    <scope>NUCLEOTIDE SEQUENCE [LARGE SCALE GENOMIC DNA]</scope>
    <source>
        <strain evidence="1 2">NBRC 109114</strain>
    </source>
</reference>
<sequence>MRTNMISIVDMAPIYPQEPYLEMVQRLQDQVEGLTFESASETLDALLNVGDSDSLVDSEGLITEYELEPAINQEELSTLASRLQYALADHVDLDLDTAKTVTRNTINCVPRSLEDLVDYVEPETIGFINTGFFIEFPEMTGGNKKLQMSFIDSQVAKVDPGRRQFILGMAHEALVEQPLETHKGLTQRQKLLERAGVYYALHRYGHPVASLWLARFLNPFLFCSCPNHDCGARHFGFTDPQSSAVLVLENLPYVESLLNEKDQFTPMREEMCCEQICSNHLSDVLFGAEAFMLIDQERLEGASITPMLDLVGKNYELMDDLLQIRFLKVVRIFQQIYGGGHGEIGFLKQPPEEILVESIKRFQSYVAEHPGRPSLEMLTLWDANNFLAVGQDTGDMKIGISLHDMFLRSMYEPQAYEDMAESIIDIVHEYPDLNDASVRILQGFLTNYSYVLARLFFATSAYCDSLFQITNEPKVVNLLAEFGYWPAMKMRMQETSNPAEVDYWARRLTVEAS</sequence>
<evidence type="ECO:0000313" key="1">
    <source>
        <dbReference type="EMBL" id="GBO88614.1"/>
    </source>
</evidence>
<comment type="caution">
    <text evidence="1">The sequence shown here is derived from an EMBL/GenBank/DDBJ whole genome shotgun (WGS) entry which is preliminary data.</text>
</comment>